<evidence type="ECO:0000313" key="12">
    <source>
        <dbReference type="EMBL" id="APD73630.1"/>
    </source>
</evidence>
<feature type="region of interest" description="Disordered" evidence="9">
    <location>
        <begin position="178"/>
        <end position="210"/>
    </location>
</feature>
<organism evidence="12">
    <name type="scientific">Trypanosoma brucei</name>
    <dbReference type="NCBI Taxonomy" id="5691"/>
    <lineage>
        <taxon>Eukaryota</taxon>
        <taxon>Discoba</taxon>
        <taxon>Euglenozoa</taxon>
        <taxon>Kinetoplastea</taxon>
        <taxon>Metakinetoplastina</taxon>
        <taxon>Trypanosomatida</taxon>
        <taxon>Trypanosomatidae</taxon>
        <taxon>Trypanosoma</taxon>
    </lineage>
</organism>
<sequence>MSITSRKFRIALAFLYVLLTMRTTSSNTKTGHNSDAYAIMCNIINMLKNKPKHPQAIDEVTNMAEHIGALNLTAAPDDFTTKIDKEKKWETLEENKKPKDKPTKDLWARYYDFWAAAKQKYESKKAAFDSFGGKNLPLYVKARLRSIDERAFTIRNNEALGKYDTEAVTYDSEVKKALYGGSDKEQQNTDDEPGTRANTSGSGDAGQSKAGTSIRRNLTCLCLPAAQNQPPNVCCPACDTASVTTWTNAGSAATFFQHLSANCPHYAPTTELNTNNLNTALAAFYSTIGGIHGSNAKKIFVLGHLDGNGGTDCSGSSAANAGICVIYKPATSSPKKPLIEWLQAAKKAAAAADNIA</sequence>
<keyword evidence="7" id="KW-0325">Glycoprotein</keyword>
<keyword evidence="3" id="KW-1003">Cell membrane</keyword>
<evidence type="ECO:0000256" key="5">
    <source>
        <dbReference type="ARBA" id="ARBA00022729"/>
    </source>
</evidence>
<evidence type="ECO:0000256" key="4">
    <source>
        <dbReference type="ARBA" id="ARBA00022622"/>
    </source>
</evidence>
<dbReference type="Pfam" id="PF13206">
    <property type="entry name" value="VSG_B"/>
    <property type="match status" value="1"/>
</dbReference>
<keyword evidence="4" id="KW-0336">GPI-anchor</keyword>
<feature type="compositionally biased region" description="Basic and acidic residues" evidence="9">
    <location>
        <begin position="178"/>
        <end position="187"/>
    </location>
</feature>
<keyword evidence="8" id="KW-0449">Lipoprotein</keyword>
<protein>
    <submittedName>
        <fullName evidence="12">Variant surface glycoprotein 1125.1420</fullName>
    </submittedName>
</protein>
<evidence type="ECO:0000256" key="6">
    <source>
        <dbReference type="ARBA" id="ARBA00023136"/>
    </source>
</evidence>
<feature type="domain" description="Trypanosome variant surface glycoprotein B-type N-terminal" evidence="11">
    <location>
        <begin position="16"/>
        <end position="352"/>
    </location>
</feature>
<evidence type="ECO:0000256" key="9">
    <source>
        <dbReference type="SAM" id="MobiDB-lite"/>
    </source>
</evidence>
<dbReference type="InterPro" id="IPR025932">
    <property type="entry name" value="Trypano_VSG_B_N_dom"/>
</dbReference>
<dbReference type="GO" id="GO:0005886">
    <property type="term" value="C:plasma membrane"/>
    <property type="evidence" value="ECO:0007669"/>
    <property type="project" value="UniProtKB-SubCell"/>
</dbReference>
<name>A0A1J0R6Y5_9TRYP</name>
<evidence type="ECO:0000256" key="1">
    <source>
        <dbReference type="ARBA" id="ARBA00002523"/>
    </source>
</evidence>
<comment type="subcellular location">
    <subcellularLocation>
        <location evidence="2">Cell membrane</location>
        <topology evidence="2">Lipid-anchor</topology>
        <topology evidence="2">GPI-anchor</topology>
    </subcellularLocation>
</comment>
<evidence type="ECO:0000259" key="11">
    <source>
        <dbReference type="Pfam" id="PF13206"/>
    </source>
</evidence>
<dbReference type="EMBL" id="KX699674">
    <property type="protein sequence ID" value="APD73630.1"/>
    <property type="molecule type" value="Genomic_DNA"/>
</dbReference>
<evidence type="ECO:0000256" key="3">
    <source>
        <dbReference type="ARBA" id="ARBA00022475"/>
    </source>
</evidence>
<keyword evidence="5 10" id="KW-0732">Signal</keyword>
<comment type="function">
    <text evidence="1">VSG forms a coat on the surface of the parasite. The trypanosome evades the immune response of the host by expressing a series of antigenically distinct VSGs from an estimated 1000 VSG genes.</text>
</comment>
<accession>A0A1J0R6Y5</accession>
<dbReference type="VEuPathDB" id="TriTrypDB:Tb427_000319700"/>
<evidence type="ECO:0000256" key="7">
    <source>
        <dbReference type="ARBA" id="ARBA00023180"/>
    </source>
</evidence>
<reference evidence="12" key="1">
    <citation type="submission" date="2016-08" db="EMBL/GenBank/DDBJ databases">
        <title>VSG repertoire of Trypanosoma brucei EATRO 1125.</title>
        <authorList>
            <person name="Cross G.A."/>
        </authorList>
    </citation>
    <scope>NUCLEOTIDE SEQUENCE</scope>
    <source>
        <strain evidence="12">EATRO 1125</strain>
    </source>
</reference>
<evidence type="ECO:0000256" key="8">
    <source>
        <dbReference type="ARBA" id="ARBA00023288"/>
    </source>
</evidence>
<feature type="signal peptide" evidence="10">
    <location>
        <begin position="1"/>
        <end position="26"/>
    </location>
</feature>
<proteinExistence type="predicted"/>
<evidence type="ECO:0000256" key="2">
    <source>
        <dbReference type="ARBA" id="ARBA00004609"/>
    </source>
</evidence>
<evidence type="ECO:0000256" key="10">
    <source>
        <dbReference type="SAM" id="SignalP"/>
    </source>
</evidence>
<feature type="chain" id="PRO_5012430144" evidence="10">
    <location>
        <begin position="27"/>
        <end position="356"/>
    </location>
</feature>
<dbReference type="GO" id="GO:0098552">
    <property type="term" value="C:side of membrane"/>
    <property type="evidence" value="ECO:0007669"/>
    <property type="project" value="UniProtKB-KW"/>
</dbReference>
<dbReference type="AlphaFoldDB" id="A0A1J0R6Y5"/>
<keyword evidence="6" id="KW-0472">Membrane</keyword>